<evidence type="ECO:0000313" key="1">
    <source>
        <dbReference type="EMBL" id="SFH44958.1"/>
    </source>
</evidence>
<gene>
    <name evidence="1" type="ORF">SAMN05216274_105188</name>
</gene>
<proteinExistence type="predicted"/>
<name>A0ABY1ECQ7_9MICO</name>
<organism evidence="1 2">
    <name type="scientific">Cryobacterium levicorallinum</name>
    <dbReference type="NCBI Taxonomy" id="995038"/>
    <lineage>
        <taxon>Bacteria</taxon>
        <taxon>Bacillati</taxon>
        <taxon>Actinomycetota</taxon>
        <taxon>Actinomycetes</taxon>
        <taxon>Micrococcales</taxon>
        <taxon>Microbacteriaceae</taxon>
        <taxon>Cryobacterium</taxon>
    </lineage>
</organism>
<dbReference type="Proteomes" id="UP000199681">
    <property type="component" value="Unassembled WGS sequence"/>
</dbReference>
<sequence>MPAPSLLRLGAGTKHGQVTDLDGFGIALLFFSGADGVHLELTDLSNSVVQPDRLNIHSCPRSGMERMLGLPSLPTGVTVHGDVTGLYAGRRAVGDRGPGPPR</sequence>
<reference evidence="1 2" key="1">
    <citation type="submission" date="2016-10" db="EMBL/GenBank/DDBJ databases">
        <authorList>
            <person name="Varghese N."/>
            <person name="Submissions S."/>
        </authorList>
    </citation>
    <scope>NUCLEOTIDE SEQUENCE [LARGE SCALE GENOMIC DNA]</scope>
    <source>
        <strain evidence="1 2">GMCC 1.11211</strain>
    </source>
</reference>
<accession>A0ABY1ECQ7</accession>
<evidence type="ECO:0000313" key="2">
    <source>
        <dbReference type="Proteomes" id="UP000199681"/>
    </source>
</evidence>
<protein>
    <submittedName>
        <fullName evidence="1">Uncharacterized protein</fullName>
    </submittedName>
</protein>
<comment type="caution">
    <text evidence="1">The sequence shown here is derived from an EMBL/GenBank/DDBJ whole genome shotgun (WGS) entry which is preliminary data.</text>
</comment>
<dbReference type="EMBL" id="FOPW01000005">
    <property type="protein sequence ID" value="SFH44958.1"/>
    <property type="molecule type" value="Genomic_DNA"/>
</dbReference>
<keyword evidence="2" id="KW-1185">Reference proteome</keyword>